<protein>
    <submittedName>
        <fullName evidence="3">Uncharacterized protein</fullName>
    </submittedName>
</protein>
<dbReference type="PROSITE" id="PS51318">
    <property type="entry name" value="TAT"/>
    <property type="match status" value="1"/>
</dbReference>
<accession>A0A381Y7H8</accession>
<evidence type="ECO:0000256" key="1">
    <source>
        <dbReference type="SAM" id="MobiDB-lite"/>
    </source>
</evidence>
<organism evidence="3">
    <name type="scientific">marine metagenome</name>
    <dbReference type="NCBI Taxonomy" id="408172"/>
    <lineage>
        <taxon>unclassified sequences</taxon>
        <taxon>metagenomes</taxon>
        <taxon>ecological metagenomes</taxon>
    </lineage>
</organism>
<keyword evidence="2" id="KW-0812">Transmembrane</keyword>
<dbReference type="InterPro" id="IPR019546">
    <property type="entry name" value="TAT_signal_bac_arc"/>
</dbReference>
<dbReference type="NCBIfam" id="TIGR01409">
    <property type="entry name" value="TAT_signal_seq"/>
    <property type="match status" value="1"/>
</dbReference>
<gene>
    <name evidence="3" type="ORF">METZ01_LOCUS125201</name>
</gene>
<feature type="transmembrane region" description="Helical" evidence="2">
    <location>
        <begin position="32"/>
        <end position="51"/>
    </location>
</feature>
<evidence type="ECO:0000256" key="2">
    <source>
        <dbReference type="SAM" id="Phobius"/>
    </source>
</evidence>
<sequence length="74" mass="7977">MKEDKPTIDQLIEQDLRIRQALTDPRITRREFLAFSGALGLSTALGSSLWSGRALASGPKRGGHIVSGLNDANT</sequence>
<feature type="region of interest" description="Disordered" evidence="1">
    <location>
        <begin position="55"/>
        <end position="74"/>
    </location>
</feature>
<dbReference type="InterPro" id="IPR006311">
    <property type="entry name" value="TAT_signal"/>
</dbReference>
<evidence type="ECO:0000313" key="3">
    <source>
        <dbReference type="EMBL" id="SVA72347.1"/>
    </source>
</evidence>
<dbReference type="AlphaFoldDB" id="A0A381Y7H8"/>
<dbReference type="EMBL" id="UINC01017448">
    <property type="protein sequence ID" value="SVA72347.1"/>
    <property type="molecule type" value="Genomic_DNA"/>
</dbReference>
<feature type="non-terminal residue" evidence="3">
    <location>
        <position position="74"/>
    </location>
</feature>
<keyword evidence="2" id="KW-0472">Membrane</keyword>
<keyword evidence="2" id="KW-1133">Transmembrane helix</keyword>
<reference evidence="3" key="1">
    <citation type="submission" date="2018-05" db="EMBL/GenBank/DDBJ databases">
        <authorList>
            <person name="Lanie J.A."/>
            <person name="Ng W.-L."/>
            <person name="Kazmierczak K.M."/>
            <person name="Andrzejewski T.M."/>
            <person name="Davidsen T.M."/>
            <person name="Wayne K.J."/>
            <person name="Tettelin H."/>
            <person name="Glass J.I."/>
            <person name="Rusch D."/>
            <person name="Podicherti R."/>
            <person name="Tsui H.-C.T."/>
            <person name="Winkler M.E."/>
        </authorList>
    </citation>
    <scope>NUCLEOTIDE SEQUENCE</scope>
</reference>
<proteinExistence type="predicted"/>
<name>A0A381Y7H8_9ZZZZ</name>